<comment type="caution">
    <text evidence="1">The sequence shown here is derived from an EMBL/GenBank/DDBJ whole genome shotgun (WGS) entry which is preliminary data.</text>
</comment>
<dbReference type="AlphaFoldDB" id="A0AAN9LLL5"/>
<accession>A0AAN9LLL5</accession>
<keyword evidence="2" id="KW-1185">Reference proteome</keyword>
<reference evidence="1 2" key="1">
    <citation type="submission" date="2024-01" db="EMBL/GenBank/DDBJ databases">
        <title>The genomes of 5 underutilized Papilionoideae crops provide insights into root nodulation and disease resistanc.</title>
        <authorList>
            <person name="Jiang F."/>
        </authorList>
    </citation>
    <scope>NUCLEOTIDE SEQUENCE [LARGE SCALE GENOMIC DNA]</scope>
    <source>
        <strain evidence="1">JINMINGXINNONG_FW02</strain>
        <tissue evidence="1">Leaves</tissue>
    </source>
</reference>
<proteinExistence type="predicted"/>
<dbReference type="Proteomes" id="UP001374584">
    <property type="component" value="Unassembled WGS sequence"/>
</dbReference>
<dbReference type="EMBL" id="JAYMYR010000010">
    <property type="protein sequence ID" value="KAK7335693.1"/>
    <property type="molecule type" value="Genomic_DNA"/>
</dbReference>
<evidence type="ECO:0000313" key="2">
    <source>
        <dbReference type="Proteomes" id="UP001374584"/>
    </source>
</evidence>
<organism evidence="1 2">
    <name type="scientific">Phaseolus coccineus</name>
    <name type="common">Scarlet runner bean</name>
    <name type="synonym">Phaseolus multiflorus</name>
    <dbReference type="NCBI Taxonomy" id="3886"/>
    <lineage>
        <taxon>Eukaryota</taxon>
        <taxon>Viridiplantae</taxon>
        <taxon>Streptophyta</taxon>
        <taxon>Embryophyta</taxon>
        <taxon>Tracheophyta</taxon>
        <taxon>Spermatophyta</taxon>
        <taxon>Magnoliopsida</taxon>
        <taxon>eudicotyledons</taxon>
        <taxon>Gunneridae</taxon>
        <taxon>Pentapetalae</taxon>
        <taxon>rosids</taxon>
        <taxon>fabids</taxon>
        <taxon>Fabales</taxon>
        <taxon>Fabaceae</taxon>
        <taxon>Papilionoideae</taxon>
        <taxon>50 kb inversion clade</taxon>
        <taxon>NPAAA clade</taxon>
        <taxon>indigoferoid/millettioid clade</taxon>
        <taxon>Phaseoleae</taxon>
        <taxon>Phaseolus</taxon>
    </lineage>
</organism>
<name>A0AAN9LLL5_PHACN</name>
<protein>
    <submittedName>
        <fullName evidence="1">Uncharacterized protein</fullName>
    </submittedName>
</protein>
<gene>
    <name evidence="1" type="ORF">VNO80_27677</name>
</gene>
<sequence>MAWLESNLTERVDQSKSNSLAHPHCLYLLLYDYSQQIIDRVLFFRSVSNKKASFNPSVSTIDSDVIFVLVFA</sequence>
<evidence type="ECO:0000313" key="1">
    <source>
        <dbReference type="EMBL" id="KAK7335693.1"/>
    </source>
</evidence>